<evidence type="ECO:0000259" key="3">
    <source>
        <dbReference type="PROSITE" id="PS50893"/>
    </source>
</evidence>
<sequence>MNNAVEIQELVKTYGPKRILNRLSVEIPAGTVTALLGPNGAGKSTLFKILVGLAHADAGQVRVLGEGPSWRQNADIAYLPDRGHWYPFQTVGQAIAYAEQVFPRFNRAWADQMAAFTGLDLTMKVSALSKGQEARLQLLLCLGREAKLLLLDEPFSGIDLVSRERIIETLVLTMSERQDQTMVISTHEIAKAESLFDHVVFIDHGKIIQAERTDDLRSRRQSVESTYRRLFH</sequence>
<dbReference type="PANTHER" id="PTHR43158">
    <property type="entry name" value="SKFA PEPTIDE EXPORT ATP-BINDING PROTEIN SKFE"/>
    <property type="match status" value="1"/>
</dbReference>
<dbReference type="Gene3D" id="3.40.50.300">
    <property type="entry name" value="P-loop containing nucleotide triphosphate hydrolases"/>
    <property type="match status" value="1"/>
</dbReference>
<dbReference type="AlphaFoldDB" id="A0A845L802"/>
<evidence type="ECO:0000313" key="4">
    <source>
        <dbReference type="EMBL" id="MZP41711.1"/>
    </source>
</evidence>
<keyword evidence="1" id="KW-0547">Nucleotide-binding</keyword>
<protein>
    <submittedName>
        <fullName evidence="4">ATP-binding cassette domain-containing protein</fullName>
    </submittedName>
</protein>
<dbReference type="PANTHER" id="PTHR43158:SF1">
    <property type="entry name" value="ABC TRANSPORTER, ATP-BINDING PROTEIN"/>
    <property type="match status" value="1"/>
</dbReference>
<gene>
    <name evidence="4" type="ORF">GTO89_01530</name>
</gene>
<dbReference type="InterPro" id="IPR003593">
    <property type="entry name" value="AAA+_ATPase"/>
</dbReference>
<evidence type="ECO:0000313" key="5">
    <source>
        <dbReference type="Proteomes" id="UP000471031"/>
    </source>
</evidence>
<dbReference type="SMART" id="SM00382">
    <property type="entry name" value="AAA"/>
    <property type="match status" value="1"/>
</dbReference>
<dbReference type="GO" id="GO:0005524">
    <property type="term" value="F:ATP binding"/>
    <property type="evidence" value="ECO:0007669"/>
    <property type="project" value="UniProtKB-KW"/>
</dbReference>
<dbReference type="Pfam" id="PF00005">
    <property type="entry name" value="ABC_tran"/>
    <property type="match status" value="1"/>
</dbReference>
<comment type="caution">
    <text evidence="4">The sequence shown here is derived from an EMBL/GenBank/DDBJ whole genome shotgun (WGS) entry which is preliminary data.</text>
</comment>
<dbReference type="InterPro" id="IPR003439">
    <property type="entry name" value="ABC_transporter-like_ATP-bd"/>
</dbReference>
<evidence type="ECO:0000256" key="2">
    <source>
        <dbReference type="ARBA" id="ARBA00022840"/>
    </source>
</evidence>
<dbReference type="InterPro" id="IPR027417">
    <property type="entry name" value="P-loop_NTPase"/>
</dbReference>
<organism evidence="4 5">
    <name type="scientific">Heliomicrobium gestii</name>
    <name type="common">Heliobacterium gestii</name>
    <dbReference type="NCBI Taxonomy" id="2699"/>
    <lineage>
        <taxon>Bacteria</taxon>
        <taxon>Bacillati</taxon>
        <taxon>Bacillota</taxon>
        <taxon>Clostridia</taxon>
        <taxon>Eubacteriales</taxon>
        <taxon>Heliobacteriaceae</taxon>
        <taxon>Heliomicrobium</taxon>
    </lineage>
</organism>
<evidence type="ECO:0000256" key="1">
    <source>
        <dbReference type="ARBA" id="ARBA00022741"/>
    </source>
</evidence>
<dbReference type="Proteomes" id="UP000471031">
    <property type="component" value="Unassembled WGS sequence"/>
</dbReference>
<dbReference type="EMBL" id="WXEX01000001">
    <property type="protein sequence ID" value="MZP41711.1"/>
    <property type="molecule type" value="Genomic_DNA"/>
</dbReference>
<dbReference type="GO" id="GO:0016887">
    <property type="term" value="F:ATP hydrolysis activity"/>
    <property type="evidence" value="ECO:0007669"/>
    <property type="project" value="InterPro"/>
</dbReference>
<reference evidence="4 5" key="1">
    <citation type="submission" date="2020-01" db="EMBL/GenBank/DDBJ databases">
        <title>Whole genome sequence of Heliobacterium gestii DSM 11169.</title>
        <authorList>
            <person name="Kyndt J.A."/>
            <person name="Meyer T.E."/>
        </authorList>
    </citation>
    <scope>NUCLEOTIDE SEQUENCE [LARGE SCALE GENOMIC DNA]</scope>
    <source>
        <strain evidence="4 5">DSM 11169</strain>
    </source>
</reference>
<dbReference type="RefSeq" id="WP_161260285.1">
    <property type="nucleotide sequence ID" value="NZ_JAFBDC010000001.1"/>
</dbReference>
<proteinExistence type="predicted"/>
<dbReference type="OrthoDB" id="9804819at2"/>
<dbReference type="PROSITE" id="PS50893">
    <property type="entry name" value="ABC_TRANSPORTER_2"/>
    <property type="match status" value="1"/>
</dbReference>
<accession>A0A845L802</accession>
<name>A0A845L802_HELGE</name>
<dbReference type="SUPFAM" id="SSF52540">
    <property type="entry name" value="P-loop containing nucleoside triphosphate hydrolases"/>
    <property type="match status" value="1"/>
</dbReference>
<keyword evidence="2 4" id="KW-0067">ATP-binding</keyword>
<feature type="domain" description="ABC transporter" evidence="3">
    <location>
        <begin position="5"/>
        <end position="229"/>
    </location>
</feature>
<dbReference type="CDD" id="cd03230">
    <property type="entry name" value="ABC_DR_subfamily_A"/>
    <property type="match status" value="1"/>
</dbReference>
<keyword evidence="5" id="KW-1185">Reference proteome</keyword>